<dbReference type="Proteomes" id="UP000799118">
    <property type="component" value="Unassembled WGS sequence"/>
</dbReference>
<evidence type="ECO:0000313" key="1">
    <source>
        <dbReference type="EMBL" id="KAE9400653.1"/>
    </source>
</evidence>
<reference evidence="1" key="1">
    <citation type="journal article" date="2019" name="Environ. Microbiol.">
        <title>Fungal ecological strategies reflected in gene transcription - a case study of two litter decomposers.</title>
        <authorList>
            <person name="Barbi F."/>
            <person name="Kohler A."/>
            <person name="Barry K."/>
            <person name="Baskaran P."/>
            <person name="Daum C."/>
            <person name="Fauchery L."/>
            <person name="Ihrmark K."/>
            <person name="Kuo A."/>
            <person name="LaButti K."/>
            <person name="Lipzen A."/>
            <person name="Morin E."/>
            <person name="Grigoriev I.V."/>
            <person name="Henrissat B."/>
            <person name="Lindahl B."/>
            <person name="Martin F."/>
        </authorList>
    </citation>
    <scope>NUCLEOTIDE SEQUENCE</scope>
    <source>
        <strain evidence="1">JB14</strain>
    </source>
</reference>
<accession>A0A6A4HRR1</accession>
<sequence length="123" mass="13929">MDLVQSSFPQITTLTVEYTSASIDELITSLSCFSSLQVLSLVDTFEHLDFGSYKPWEECNTKVKVAFRTAASKYLSVVAYKTPAGRPRMRSNDRVAIGATMIWYATADREMHTLHRGFLHLMK</sequence>
<name>A0A6A4HRR1_9AGAR</name>
<dbReference type="EMBL" id="ML769454">
    <property type="protein sequence ID" value="KAE9400653.1"/>
    <property type="molecule type" value="Genomic_DNA"/>
</dbReference>
<protein>
    <recommendedName>
        <fullName evidence="3">F-box domain-containing protein</fullName>
    </recommendedName>
</protein>
<evidence type="ECO:0008006" key="3">
    <source>
        <dbReference type="Google" id="ProtNLM"/>
    </source>
</evidence>
<keyword evidence="2" id="KW-1185">Reference proteome</keyword>
<organism evidence="1 2">
    <name type="scientific">Gymnopus androsaceus JB14</name>
    <dbReference type="NCBI Taxonomy" id="1447944"/>
    <lineage>
        <taxon>Eukaryota</taxon>
        <taxon>Fungi</taxon>
        <taxon>Dikarya</taxon>
        <taxon>Basidiomycota</taxon>
        <taxon>Agaricomycotina</taxon>
        <taxon>Agaricomycetes</taxon>
        <taxon>Agaricomycetidae</taxon>
        <taxon>Agaricales</taxon>
        <taxon>Marasmiineae</taxon>
        <taxon>Omphalotaceae</taxon>
        <taxon>Gymnopus</taxon>
    </lineage>
</organism>
<dbReference type="OrthoDB" id="3061864at2759"/>
<dbReference type="AlphaFoldDB" id="A0A6A4HRR1"/>
<proteinExistence type="predicted"/>
<gene>
    <name evidence="1" type="ORF">BT96DRAFT_992765</name>
</gene>
<evidence type="ECO:0000313" key="2">
    <source>
        <dbReference type="Proteomes" id="UP000799118"/>
    </source>
</evidence>